<name>W2H678_PHYNI</name>
<sequence length="72" mass="8186">MFSGAIDLLEAPCDYNLHNFYGFDTDEPDPVRLCALALCDVLSFVRSSSKHGENGVLLYWAFLKWLERQLSS</sequence>
<dbReference type="Proteomes" id="UP000053236">
    <property type="component" value="Unassembled WGS sequence"/>
</dbReference>
<organism evidence="1">
    <name type="scientific">Phytophthora nicotianae</name>
    <name type="common">Potato buckeye rot agent</name>
    <name type="synonym">Phytophthora parasitica</name>
    <dbReference type="NCBI Taxonomy" id="4792"/>
    <lineage>
        <taxon>Eukaryota</taxon>
        <taxon>Sar</taxon>
        <taxon>Stramenopiles</taxon>
        <taxon>Oomycota</taxon>
        <taxon>Peronosporomycetes</taxon>
        <taxon>Peronosporales</taxon>
        <taxon>Peronosporaceae</taxon>
        <taxon>Phytophthora</taxon>
    </lineage>
</organism>
<dbReference type="Proteomes" id="UP000054423">
    <property type="component" value="Unassembled WGS sequence"/>
</dbReference>
<accession>W2H678</accession>
<proteinExistence type="predicted"/>
<gene>
    <name evidence="1" type="ORF">L915_05608</name>
    <name evidence="2" type="ORF">L917_05436</name>
</gene>
<protein>
    <submittedName>
        <fullName evidence="1">Uncharacterized protein</fullName>
    </submittedName>
</protein>
<evidence type="ECO:0000313" key="2">
    <source>
        <dbReference type="EMBL" id="ETL97249.1"/>
    </source>
</evidence>
<dbReference type="AlphaFoldDB" id="W2H678"/>
<evidence type="ECO:0000313" key="1">
    <source>
        <dbReference type="EMBL" id="ETK90669.1"/>
    </source>
</evidence>
<dbReference type="EMBL" id="KI678745">
    <property type="protein sequence ID" value="ETL97249.1"/>
    <property type="molecule type" value="Genomic_DNA"/>
</dbReference>
<reference evidence="2" key="1">
    <citation type="submission" date="2013-11" db="EMBL/GenBank/DDBJ databases">
        <title>The Genome Sequence of Phytophthora parasitica CHvinca01.</title>
        <authorList>
            <consortium name="The Broad Institute Genomics Platform"/>
            <person name="Russ C."/>
            <person name="Tyler B."/>
            <person name="Panabieres F."/>
            <person name="Shan W."/>
            <person name="Tripathy S."/>
            <person name="Grunwald N."/>
            <person name="Machado M."/>
            <person name="Johnson C.S."/>
            <person name="Arredondo F."/>
            <person name="Hong C."/>
            <person name="Coffey M."/>
            <person name="Young S.K."/>
            <person name="Zeng Q."/>
            <person name="Gargeya S."/>
            <person name="Fitzgerald M."/>
            <person name="Abouelleil A."/>
            <person name="Alvarado L."/>
            <person name="Chapman S.B."/>
            <person name="Gainer-Dewar J."/>
            <person name="Goldberg J."/>
            <person name="Griggs A."/>
            <person name="Gujja S."/>
            <person name="Hansen M."/>
            <person name="Howarth C."/>
            <person name="Imamovic A."/>
            <person name="Ireland A."/>
            <person name="Larimer J."/>
            <person name="McCowan C."/>
            <person name="Murphy C."/>
            <person name="Pearson M."/>
            <person name="Poon T.W."/>
            <person name="Priest M."/>
            <person name="Roberts A."/>
            <person name="Saif S."/>
            <person name="Shea T."/>
            <person name="Sykes S."/>
            <person name="Wortman J."/>
            <person name="Nusbaum C."/>
            <person name="Birren B."/>
        </authorList>
    </citation>
    <scope>NUCLEOTIDE SEQUENCE [LARGE SCALE GENOMIC DNA]</scope>
    <source>
        <strain evidence="2">CHvinca01</strain>
    </source>
</reference>
<dbReference type="EMBL" id="KI685461">
    <property type="protein sequence ID" value="ETK90669.1"/>
    <property type="molecule type" value="Genomic_DNA"/>
</dbReference>
<reference evidence="1" key="2">
    <citation type="submission" date="2013-11" db="EMBL/GenBank/DDBJ databases">
        <title>The Genome Sequence of Phytophthora parasitica CJ02B3.</title>
        <authorList>
            <consortium name="The Broad Institute Genomics Platform"/>
            <person name="Russ C."/>
            <person name="Tyler B."/>
            <person name="Panabieres F."/>
            <person name="Shan W."/>
            <person name="Tripathy S."/>
            <person name="Grunwald N."/>
            <person name="Machado M."/>
            <person name="Johnson C.S."/>
            <person name="Arredondo F."/>
            <person name="Hong C."/>
            <person name="Coffey M."/>
            <person name="Young S.K."/>
            <person name="Zeng Q."/>
            <person name="Gargeya S."/>
            <person name="Fitzgerald M."/>
            <person name="Abouelleil A."/>
            <person name="Alvarado L."/>
            <person name="Chapman S.B."/>
            <person name="Gainer-Dewar J."/>
            <person name="Goldberg J."/>
            <person name="Griggs A."/>
            <person name="Gujja S."/>
            <person name="Hansen M."/>
            <person name="Howarth C."/>
            <person name="Imamovic A."/>
            <person name="Ireland A."/>
            <person name="Larimer J."/>
            <person name="McCowan C."/>
            <person name="Murphy C."/>
            <person name="Pearson M."/>
            <person name="Poon T.W."/>
            <person name="Priest M."/>
            <person name="Roberts A."/>
            <person name="Saif S."/>
            <person name="Shea T."/>
            <person name="Sykes S."/>
            <person name="Wortman J."/>
            <person name="Nusbaum C."/>
            <person name="Birren B."/>
        </authorList>
    </citation>
    <scope>NUCLEOTIDE SEQUENCE [LARGE SCALE GENOMIC DNA]</scope>
    <source>
        <strain evidence="1">CJ02B3</strain>
    </source>
</reference>